<dbReference type="PANTHER" id="PTHR10900:SF77">
    <property type="entry name" value="FI19380P1"/>
    <property type="match status" value="1"/>
</dbReference>
<dbReference type="SUPFAM" id="SSF82153">
    <property type="entry name" value="FAS1 domain"/>
    <property type="match status" value="2"/>
</dbReference>
<dbReference type="InterPro" id="IPR050904">
    <property type="entry name" value="Adhesion/Biosynth-related"/>
</dbReference>
<dbReference type="EMBL" id="JMIH01000022">
    <property type="protein sequence ID" value="KEO73224.1"/>
    <property type="molecule type" value="Genomic_DNA"/>
</dbReference>
<accession>A0A074KWC8</accession>
<feature type="domain" description="FAS1" evidence="1">
    <location>
        <begin position="22"/>
        <end position="158"/>
    </location>
</feature>
<dbReference type="Proteomes" id="UP000027821">
    <property type="component" value="Unassembled WGS sequence"/>
</dbReference>
<sequence length="319" mass="35036">MSIFTGCIDEDYTEEPQGLSDQPLLSNVIADQTDLSTFNQLINNAGLTTNLVGIRTQDQRAVFAPSNEAIANFLASNGYASAADIPNLTNVLSYHIANANILQGNIAQNNFNFIQTIANQNIFVNRANSPIRFNNQQVNIIRSIENANGTVHVIDQVLVPRASNMSNYIAAQADLSIFNQAINLMGLQNQFNIEFRTVFAPTNEAFGLFLVENGFANLDAVVADEDGRTLLRNILNYHMTPNVFYTPNLTNNLQLATQFTNPRLIITNPRVAVDGQSIRLTYGTGNALSTNVNVNNTIFRTGFVHKIDRVMVPATTPAP</sequence>
<feature type="domain" description="FAS1" evidence="1">
    <location>
        <begin position="162"/>
        <end position="311"/>
    </location>
</feature>
<dbReference type="InterPro" id="IPR000782">
    <property type="entry name" value="FAS1_domain"/>
</dbReference>
<protein>
    <recommendedName>
        <fullName evidence="1">FAS1 domain-containing protein</fullName>
    </recommendedName>
</protein>
<dbReference type="Pfam" id="PF02469">
    <property type="entry name" value="Fasciclin"/>
    <property type="match status" value="2"/>
</dbReference>
<evidence type="ECO:0000259" key="1">
    <source>
        <dbReference type="PROSITE" id="PS50213"/>
    </source>
</evidence>
<dbReference type="PROSITE" id="PS50213">
    <property type="entry name" value="FAS1"/>
    <property type="match status" value="2"/>
</dbReference>
<dbReference type="AlphaFoldDB" id="A0A074KWC8"/>
<dbReference type="PANTHER" id="PTHR10900">
    <property type="entry name" value="PERIOSTIN-RELATED"/>
    <property type="match status" value="1"/>
</dbReference>
<proteinExistence type="predicted"/>
<comment type="caution">
    <text evidence="2">The sequence shown here is derived from an EMBL/GenBank/DDBJ whole genome shotgun (WGS) entry which is preliminary data.</text>
</comment>
<dbReference type="STRING" id="1048983.EL17_12785"/>
<dbReference type="SMART" id="SM00554">
    <property type="entry name" value="FAS1"/>
    <property type="match status" value="2"/>
</dbReference>
<reference evidence="2 3" key="1">
    <citation type="submission" date="2014-04" db="EMBL/GenBank/DDBJ databases">
        <title>Characterization and application of a salt tolerant electro-active bacterium.</title>
        <authorList>
            <person name="Yang L."/>
            <person name="Wei S."/>
            <person name="Tay Q.X.M."/>
        </authorList>
    </citation>
    <scope>NUCLEOTIDE SEQUENCE [LARGE SCALE GENOMIC DNA]</scope>
    <source>
        <strain evidence="2 3">LY1</strain>
    </source>
</reference>
<organism evidence="2 3">
    <name type="scientific">Anditalea andensis</name>
    <dbReference type="NCBI Taxonomy" id="1048983"/>
    <lineage>
        <taxon>Bacteria</taxon>
        <taxon>Pseudomonadati</taxon>
        <taxon>Bacteroidota</taxon>
        <taxon>Cytophagia</taxon>
        <taxon>Cytophagales</taxon>
        <taxon>Cytophagaceae</taxon>
        <taxon>Anditalea</taxon>
    </lineage>
</organism>
<keyword evidence="3" id="KW-1185">Reference proteome</keyword>
<dbReference type="eggNOG" id="COG2335">
    <property type="taxonomic scope" value="Bacteria"/>
</dbReference>
<dbReference type="Gene3D" id="2.30.180.10">
    <property type="entry name" value="FAS1 domain"/>
    <property type="match status" value="2"/>
</dbReference>
<evidence type="ECO:0000313" key="3">
    <source>
        <dbReference type="Proteomes" id="UP000027821"/>
    </source>
</evidence>
<gene>
    <name evidence="2" type="ORF">EL17_12785</name>
</gene>
<name>A0A074KWC8_9BACT</name>
<evidence type="ECO:0000313" key="2">
    <source>
        <dbReference type="EMBL" id="KEO73224.1"/>
    </source>
</evidence>
<dbReference type="InterPro" id="IPR036378">
    <property type="entry name" value="FAS1_dom_sf"/>
</dbReference>